<name>A0ABQ1N7K8_9BURK</name>
<evidence type="ECO:0008006" key="3">
    <source>
        <dbReference type="Google" id="ProtNLM"/>
    </source>
</evidence>
<keyword evidence="2" id="KW-1185">Reference proteome</keyword>
<organism evidence="1 2">
    <name type="scientific">Paraburkholderia caffeinilytica</name>
    <dbReference type="NCBI Taxonomy" id="1761016"/>
    <lineage>
        <taxon>Bacteria</taxon>
        <taxon>Pseudomonadati</taxon>
        <taxon>Pseudomonadota</taxon>
        <taxon>Betaproteobacteria</taxon>
        <taxon>Burkholderiales</taxon>
        <taxon>Burkholderiaceae</taxon>
        <taxon>Paraburkholderia</taxon>
    </lineage>
</organism>
<dbReference type="Pfam" id="PF14454">
    <property type="entry name" value="Prok_Ub"/>
    <property type="match status" value="1"/>
</dbReference>
<dbReference type="EMBL" id="BMHL01000010">
    <property type="protein sequence ID" value="GGC57561.1"/>
    <property type="molecule type" value="Genomic_DNA"/>
</dbReference>
<gene>
    <name evidence="1" type="ORF">GCM10011400_51530</name>
</gene>
<dbReference type="NCBIfam" id="TIGR03738">
    <property type="entry name" value="PRTRC_C"/>
    <property type="match status" value="1"/>
</dbReference>
<dbReference type="RefSeq" id="WP_115776957.1">
    <property type="nucleotide sequence ID" value="NZ_BMHL01000010.1"/>
</dbReference>
<protein>
    <recommendedName>
        <fullName evidence="3">PRTRC system protein C</fullName>
    </recommendedName>
</protein>
<accession>A0ABQ1N7K8</accession>
<proteinExistence type="predicted"/>
<dbReference type="InterPro" id="IPR032866">
    <property type="entry name" value="Prok_Ub"/>
</dbReference>
<sequence>MKTETLAREFRYNGAKLTDPSPTFSLHQVRDFYGNTYPEIVNAEIEGPEVVGNKNIYTFRRAVGTKGGAMTLEQLRAELERGPLTPSGEHRIEARAAEDQLARRLHALASRRVAGVRLQLPVSSMPVLP</sequence>
<dbReference type="Proteomes" id="UP000602004">
    <property type="component" value="Unassembled WGS sequence"/>
</dbReference>
<dbReference type="InterPro" id="IPR022289">
    <property type="entry name" value="PRTRC_protein-C"/>
</dbReference>
<evidence type="ECO:0000313" key="1">
    <source>
        <dbReference type="EMBL" id="GGC57561.1"/>
    </source>
</evidence>
<reference evidence="2" key="1">
    <citation type="journal article" date="2019" name="Int. J. Syst. Evol. Microbiol.">
        <title>The Global Catalogue of Microorganisms (GCM) 10K type strain sequencing project: providing services to taxonomists for standard genome sequencing and annotation.</title>
        <authorList>
            <consortium name="The Broad Institute Genomics Platform"/>
            <consortium name="The Broad Institute Genome Sequencing Center for Infectious Disease"/>
            <person name="Wu L."/>
            <person name="Ma J."/>
        </authorList>
    </citation>
    <scope>NUCLEOTIDE SEQUENCE [LARGE SCALE GENOMIC DNA]</scope>
    <source>
        <strain evidence="2">CGMCC 1.15103</strain>
    </source>
</reference>
<evidence type="ECO:0000313" key="2">
    <source>
        <dbReference type="Proteomes" id="UP000602004"/>
    </source>
</evidence>
<comment type="caution">
    <text evidence="1">The sequence shown here is derived from an EMBL/GenBank/DDBJ whole genome shotgun (WGS) entry which is preliminary data.</text>
</comment>